<evidence type="ECO:0000256" key="2">
    <source>
        <dbReference type="ARBA" id="ARBA00022723"/>
    </source>
</evidence>
<feature type="domain" description="Iron-binding zinc finger CDGSH type" evidence="5">
    <location>
        <begin position="9"/>
        <end position="46"/>
    </location>
</feature>
<dbReference type="InterPro" id="IPR042216">
    <property type="entry name" value="MitoNEET_CISD"/>
</dbReference>
<protein>
    <recommendedName>
        <fullName evidence="5">Iron-binding zinc finger CDGSH type domain-containing protein</fullName>
    </recommendedName>
</protein>
<evidence type="ECO:0000256" key="1">
    <source>
        <dbReference type="ARBA" id="ARBA00022714"/>
    </source>
</evidence>
<dbReference type="InterPro" id="IPR018967">
    <property type="entry name" value="FeS-contain_CDGSH-typ"/>
</dbReference>
<organism evidence="6 7">
    <name type="scientific">Litoribacillus peritrichatus</name>
    <dbReference type="NCBI Taxonomy" id="718191"/>
    <lineage>
        <taxon>Bacteria</taxon>
        <taxon>Pseudomonadati</taxon>
        <taxon>Pseudomonadota</taxon>
        <taxon>Gammaproteobacteria</taxon>
        <taxon>Oceanospirillales</taxon>
        <taxon>Oceanospirillaceae</taxon>
        <taxon>Litoribacillus</taxon>
    </lineage>
</organism>
<dbReference type="Pfam" id="PF09360">
    <property type="entry name" value="zf-CDGSH"/>
    <property type="match status" value="1"/>
</dbReference>
<keyword evidence="3" id="KW-0408">Iron</keyword>
<gene>
    <name evidence="6" type="ORF">GCM10022277_39890</name>
</gene>
<dbReference type="EMBL" id="BAABBN010000015">
    <property type="protein sequence ID" value="GAA3939929.1"/>
    <property type="molecule type" value="Genomic_DNA"/>
</dbReference>
<keyword evidence="4" id="KW-0411">Iron-sulfur</keyword>
<dbReference type="SMART" id="SM00704">
    <property type="entry name" value="ZnF_CDGSH"/>
    <property type="match status" value="2"/>
</dbReference>
<dbReference type="Gene3D" id="3.40.5.90">
    <property type="entry name" value="CDGSH iron-sulfur domain, mitoNEET-type"/>
    <property type="match status" value="2"/>
</dbReference>
<proteinExistence type="predicted"/>
<keyword evidence="7" id="KW-1185">Reference proteome</keyword>
<sequence>MTRPKRASDTPFAVDVEAGKKYFWCACGLSASQPFCDGSHKGSEFSPMKYEATESTTVFFCGCKSTLNPPMCDGSHNK</sequence>
<evidence type="ECO:0000256" key="4">
    <source>
        <dbReference type="ARBA" id="ARBA00023014"/>
    </source>
</evidence>
<keyword evidence="1" id="KW-0001">2Fe-2S</keyword>
<keyword evidence="2" id="KW-0479">Metal-binding</keyword>
<evidence type="ECO:0000256" key="3">
    <source>
        <dbReference type="ARBA" id="ARBA00023004"/>
    </source>
</evidence>
<reference evidence="7" key="1">
    <citation type="journal article" date="2019" name="Int. J. Syst. Evol. Microbiol.">
        <title>The Global Catalogue of Microorganisms (GCM) 10K type strain sequencing project: providing services to taxonomists for standard genome sequencing and annotation.</title>
        <authorList>
            <consortium name="The Broad Institute Genomics Platform"/>
            <consortium name="The Broad Institute Genome Sequencing Center for Infectious Disease"/>
            <person name="Wu L."/>
            <person name="Ma J."/>
        </authorList>
    </citation>
    <scope>NUCLEOTIDE SEQUENCE [LARGE SCALE GENOMIC DNA]</scope>
    <source>
        <strain evidence="7">JCM 17551</strain>
    </source>
</reference>
<dbReference type="PANTHER" id="PTHR46491:SF3">
    <property type="entry name" value="CDGSH IRON-SULFUR DOMAIN-CONTAINING PROTEIN 3, MITOCHONDRIAL"/>
    <property type="match status" value="1"/>
</dbReference>
<dbReference type="Proteomes" id="UP001501565">
    <property type="component" value="Unassembled WGS sequence"/>
</dbReference>
<evidence type="ECO:0000313" key="6">
    <source>
        <dbReference type="EMBL" id="GAA3939929.1"/>
    </source>
</evidence>
<accession>A0ABP7N938</accession>
<dbReference type="PANTHER" id="PTHR46491">
    <property type="entry name" value="CDGSH IRON SULFUR DOMAIN PROTEIN HOMOLOG"/>
    <property type="match status" value="1"/>
</dbReference>
<comment type="caution">
    <text evidence="6">The sequence shown here is derived from an EMBL/GenBank/DDBJ whole genome shotgun (WGS) entry which is preliminary data.</text>
</comment>
<feature type="domain" description="Iron-binding zinc finger CDGSH type" evidence="5">
    <location>
        <begin position="47"/>
        <end position="78"/>
    </location>
</feature>
<dbReference type="RefSeq" id="WP_344800408.1">
    <property type="nucleotide sequence ID" value="NZ_BAABBN010000015.1"/>
</dbReference>
<name>A0ABP7N938_9GAMM</name>
<dbReference type="InterPro" id="IPR052950">
    <property type="entry name" value="CISD"/>
</dbReference>
<evidence type="ECO:0000259" key="5">
    <source>
        <dbReference type="SMART" id="SM00704"/>
    </source>
</evidence>
<evidence type="ECO:0000313" key="7">
    <source>
        <dbReference type="Proteomes" id="UP001501565"/>
    </source>
</evidence>